<dbReference type="InterPro" id="IPR023214">
    <property type="entry name" value="HAD_sf"/>
</dbReference>
<gene>
    <name evidence="1" type="ORF">NXC12_PD00082</name>
</gene>
<reference evidence="1 2" key="1">
    <citation type="submission" date="2017-04" db="EMBL/GenBank/DDBJ databases">
        <title>Complete genome sequences of Rhizobium genomic linages associated to common bean (phaseolus vulgaris).</title>
        <authorList>
            <person name="Santamaria R.I."/>
            <person name="Bustos P."/>
            <person name="Perez-Carrascal O."/>
            <person name="Martinez-Flores I."/>
            <person name="Juarez S."/>
            <person name="Lozano L."/>
            <person name="Miranda F."/>
            <person name="Vinuesa P."/>
            <person name="Martinez-Romero E."/>
            <person name="Cevallos M.A."/>
            <person name="Romero D."/>
            <person name="Davila G."/>
            <person name="Gonzalez V."/>
        </authorList>
    </citation>
    <scope>NUCLEOTIDE SEQUENCE [LARGE SCALE GENOMIC DNA]</scope>
    <source>
        <strain evidence="1 2">NXC12</strain>
        <plasmid evidence="2">pretnxc12d</plasmid>
    </source>
</reference>
<dbReference type="EMBL" id="CP020910">
    <property type="protein sequence ID" value="ARQ13191.1"/>
    <property type="molecule type" value="Genomic_DNA"/>
</dbReference>
<proteinExistence type="predicted"/>
<dbReference type="Proteomes" id="UP000194159">
    <property type="component" value="Plasmid pRetNXC12d"/>
</dbReference>
<dbReference type="AlphaFoldDB" id="A0AAN1BLG8"/>
<sequence>MDAFELLRSRDEIAAGRETMLKWYAPFDRAALIGHLSELRLAPGVKEGFARLKKAGVKLALVSITWEFAVGWLASELGADYAVGTGWQDKGTIVHFWPEDKASYLNSLISELGIDRSALAAVGDSHGDIPMLNLASRSYFVGEHLPSEPMQNTCTMRISRKLSQICWRDWPMQITVFGPTEAFGHNGGKRDGQIGKGIDSVAVFHIDVSPFNASARNADQSRKPFP</sequence>
<dbReference type="GO" id="GO:0016787">
    <property type="term" value="F:hydrolase activity"/>
    <property type="evidence" value="ECO:0007669"/>
    <property type="project" value="UniProtKB-KW"/>
</dbReference>
<geneLocation type="plasmid" evidence="2">
    <name>pretnxc12d</name>
</geneLocation>
<keyword evidence="1" id="KW-0378">Hydrolase</keyword>
<keyword evidence="1" id="KW-0614">Plasmid</keyword>
<dbReference type="InterPro" id="IPR036412">
    <property type="entry name" value="HAD-like_sf"/>
</dbReference>
<protein>
    <submittedName>
        <fullName evidence="1">HAD superfamily hydrolase domain-containing protein</fullName>
    </submittedName>
</protein>
<dbReference type="SUPFAM" id="SSF56784">
    <property type="entry name" value="HAD-like"/>
    <property type="match status" value="1"/>
</dbReference>
<evidence type="ECO:0000313" key="2">
    <source>
        <dbReference type="Proteomes" id="UP000194159"/>
    </source>
</evidence>
<evidence type="ECO:0000313" key="1">
    <source>
        <dbReference type="EMBL" id="ARQ13191.1"/>
    </source>
</evidence>
<dbReference type="Pfam" id="PF12710">
    <property type="entry name" value="HAD"/>
    <property type="match status" value="1"/>
</dbReference>
<dbReference type="InterPro" id="IPR050582">
    <property type="entry name" value="HAD-like_SerB"/>
</dbReference>
<dbReference type="PANTHER" id="PTHR43344">
    <property type="entry name" value="PHOSPHOSERINE PHOSPHATASE"/>
    <property type="match status" value="1"/>
</dbReference>
<name>A0AAN1BLG8_RHIET</name>
<organism evidence="1 2">
    <name type="scientific">Rhizobium etli</name>
    <dbReference type="NCBI Taxonomy" id="29449"/>
    <lineage>
        <taxon>Bacteria</taxon>
        <taxon>Pseudomonadati</taxon>
        <taxon>Pseudomonadota</taxon>
        <taxon>Alphaproteobacteria</taxon>
        <taxon>Hyphomicrobiales</taxon>
        <taxon>Rhizobiaceae</taxon>
        <taxon>Rhizobium/Agrobacterium group</taxon>
        <taxon>Rhizobium</taxon>
    </lineage>
</organism>
<accession>A0AAN1BLG8</accession>
<dbReference type="Gene3D" id="3.40.50.1000">
    <property type="entry name" value="HAD superfamily/HAD-like"/>
    <property type="match status" value="1"/>
</dbReference>